<reference evidence="2" key="1">
    <citation type="submission" date="2015-05" db="EMBL/GenBank/DDBJ databases">
        <authorList>
            <person name="Rodrigo-Torres Lidia"/>
            <person name="Arahal R.David."/>
        </authorList>
    </citation>
    <scope>NUCLEOTIDE SEQUENCE [LARGE SCALE GENOMIC DNA]</scope>
    <source>
        <strain evidence="2">CECT 7321</strain>
    </source>
</reference>
<sequence length="124" mass="13033">MSNVLHQNMAVTGSYIMAELDLTLSRDAGLVAAGSNKLDAGTVMGKLADSGEYVPFDPSADTGAEVVAGILYQGCDATVASVRRVFTARLTAVTEERLIWPEAITAEQKKAAIAALAAQFIICR</sequence>
<evidence type="ECO:0000313" key="1">
    <source>
        <dbReference type="EMBL" id="CRL09744.1"/>
    </source>
</evidence>
<dbReference type="EMBL" id="CVRL01000006">
    <property type="protein sequence ID" value="CRL09744.1"/>
    <property type="molecule type" value="Genomic_DNA"/>
</dbReference>
<organism evidence="1 2">
    <name type="scientific">Phaeobacter italicus</name>
    <dbReference type="NCBI Taxonomy" id="481446"/>
    <lineage>
        <taxon>Bacteria</taxon>
        <taxon>Pseudomonadati</taxon>
        <taxon>Pseudomonadota</taxon>
        <taxon>Alphaproteobacteria</taxon>
        <taxon>Rhodobacterales</taxon>
        <taxon>Roseobacteraceae</taxon>
        <taxon>Phaeobacter</taxon>
    </lineage>
</organism>
<dbReference type="Pfam" id="PF02924">
    <property type="entry name" value="HDPD"/>
    <property type="match status" value="1"/>
</dbReference>
<dbReference type="RefSeq" id="WP_165589898.1">
    <property type="nucleotide sequence ID" value="NZ_CVRL01000006.1"/>
</dbReference>
<dbReference type="Proteomes" id="UP000043764">
    <property type="component" value="Unassembled WGS sequence"/>
</dbReference>
<proteinExistence type="predicted"/>
<keyword evidence="2" id="KW-1185">Reference proteome</keyword>
<dbReference type="AlphaFoldDB" id="A0A0H5CY83"/>
<evidence type="ECO:0008006" key="3">
    <source>
        <dbReference type="Google" id="ProtNLM"/>
    </source>
</evidence>
<gene>
    <name evidence="1" type="ORF">NIT7321_00578</name>
</gene>
<name>A0A0H5CY83_9RHOB</name>
<evidence type="ECO:0000313" key="2">
    <source>
        <dbReference type="Proteomes" id="UP000043764"/>
    </source>
</evidence>
<dbReference type="Gene3D" id="2.40.300.10">
    <property type="entry name" value="Head decoration protein D"/>
    <property type="match status" value="1"/>
</dbReference>
<protein>
    <recommendedName>
        <fullName evidence="3">Bacteriophage lambda head decoration protein D</fullName>
    </recommendedName>
</protein>
<accession>A0A0H5CY83</accession>
<dbReference type="InterPro" id="IPR004195">
    <property type="entry name" value="Head_decoration_D"/>
</dbReference>